<evidence type="ECO:0008006" key="4">
    <source>
        <dbReference type="Google" id="ProtNLM"/>
    </source>
</evidence>
<sequence>MKRLIILLFPALAAAVALQAQVPTNPALARSMDSIFKRDQLYRQLLYAIDTNQVLKDSIARAARIPAQRDRVVEYLVNEMAIIDSANLRFIDSIIKKQGYPGKTVLGAQKAFIPWLIIHHADPDVLAAYMPVFKEAVDKGEMLFANYAYSLDRMLVGQGKEQRYGSQVAEGVMKKTGKKMKFIWPLEEPARVNERRKTAGIDGTIEEYARLHGFEYQVVKLGDFRMEEE</sequence>
<feature type="chain" id="PRO_5018301857" description="DUF4919 domain-containing protein" evidence="1">
    <location>
        <begin position="21"/>
        <end position="229"/>
    </location>
</feature>
<dbReference type="InterPro" id="IPR046732">
    <property type="entry name" value="DUF6624"/>
</dbReference>
<feature type="signal peptide" evidence="1">
    <location>
        <begin position="1"/>
        <end position="20"/>
    </location>
</feature>
<comment type="caution">
    <text evidence="2">The sequence shown here is derived from an EMBL/GenBank/DDBJ whole genome shotgun (WGS) entry which is preliminary data.</text>
</comment>
<name>A0A3N4QBL5_9BACT</name>
<keyword evidence="1" id="KW-0732">Signal</keyword>
<dbReference type="Proteomes" id="UP000278351">
    <property type="component" value="Unassembled WGS sequence"/>
</dbReference>
<accession>A0A3N4QBL5</accession>
<dbReference type="RefSeq" id="WP_123845897.1">
    <property type="nucleotide sequence ID" value="NZ_RPDH01000001.1"/>
</dbReference>
<proteinExistence type="predicted"/>
<reference evidence="2 3" key="1">
    <citation type="submission" date="2018-11" db="EMBL/GenBank/DDBJ databases">
        <title>Chitinophaga lutea sp.nov., isolate from arsenic contaminated soil.</title>
        <authorList>
            <person name="Zong Y."/>
        </authorList>
    </citation>
    <scope>NUCLEOTIDE SEQUENCE [LARGE SCALE GENOMIC DNA]</scope>
    <source>
        <strain evidence="2 3">ZY74</strain>
    </source>
</reference>
<dbReference type="OrthoDB" id="2989458at2"/>
<dbReference type="AlphaFoldDB" id="A0A3N4QBL5"/>
<organism evidence="2 3">
    <name type="scientific">Chitinophaga lutea</name>
    <dbReference type="NCBI Taxonomy" id="2488634"/>
    <lineage>
        <taxon>Bacteria</taxon>
        <taxon>Pseudomonadati</taxon>
        <taxon>Bacteroidota</taxon>
        <taxon>Chitinophagia</taxon>
        <taxon>Chitinophagales</taxon>
        <taxon>Chitinophagaceae</taxon>
        <taxon>Chitinophaga</taxon>
    </lineage>
</organism>
<keyword evidence="3" id="KW-1185">Reference proteome</keyword>
<evidence type="ECO:0000313" key="3">
    <source>
        <dbReference type="Proteomes" id="UP000278351"/>
    </source>
</evidence>
<evidence type="ECO:0000256" key="1">
    <source>
        <dbReference type="SAM" id="SignalP"/>
    </source>
</evidence>
<protein>
    <recommendedName>
        <fullName evidence="4">DUF4919 domain-containing protein</fullName>
    </recommendedName>
</protein>
<dbReference type="EMBL" id="RPDH01000001">
    <property type="protein sequence ID" value="RPE13380.1"/>
    <property type="molecule type" value="Genomic_DNA"/>
</dbReference>
<dbReference type="Pfam" id="PF20329">
    <property type="entry name" value="DUF6624"/>
    <property type="match status" value="1"/>
</dbReference>
<evidence type="ECO:0000313" key="2">
    <source>
        <dbReference type="EMBL" id="RPE13380.1"/>
    </source>
</evidence>
<gene>
    <name evidence="2" type="ORF">EGT74_07595</name>
</gene>